<dbReference type="RefSeq" id="WP_169137450.1">
    <property type="nucleotide sequence ID" value="NZ_WTVS01000003.1"/>
</dbReference>
<dbReference type="EMBL" id="WTVS01000003">
    <property type="protein sequence ID" value="NMF96242.1"/>
    <property type="molecule type" value="Genomic_DNA"/>
</dbReference>
<protein>
    <submittedName>
        <fullName evidence="1">Uncharacterized protein</fullName>
    </submittedName>
</protein>
<dbReference type="Proteomes" id="UP000634522">
    <property type="component" value="Unassembled WGS sequence"/>
</dbReference>
<evidence type="ECO:0000313" key="2">
    <source>
        <dbReference type="Proteomes" id="UP000634522"/>
    </source>
</evidence>
<organism evidence="1 2">
    <name type="scientific">Aromatoleum toluolicum</name>
    <dbReference type="NCBI Taxonomy" id="90060"/>
    <lineage>
        <taxon>Bacteria</taxon>
        <taxon>Pseudomonadati</taxon>
        <taxon>Pseudomonadota</taxon>
        <taxon>Betaproteobacteria</taxon>
        <taxon>Rhodocyclales</taxon>
        <taxon>Rhodocyclaceae</taxon>
        <taxon>Aromatoleum</taxon>
    </lineage>
</organism>
<sequence length="382" mass="41255">MVQEGRFRDELKKAADVDAEAHRIEHDEARPFVARMRRFVLREHLTYAQPFRGWGPVEEDSNLVFVSGCDEFCSALAPAAAERALRLAIRPSGWDTGLTRWTQLRQSAAGLFDLTSDDVAIRAAACYQLGCALALGKSVAVVARPDAKRLFDIDIEPWQWAPEMDGSGFGDLLDAVCYGHYATHGRSSVAATVREVAARLPAGHSGGGLLASLGSSPRVDPVEALTLLEPLLSEAGQDSALLQPLWPGSYPSAALQRCFHITPFAPEFDAACRAVKAACKGAGVEYDRGDQSGRLDVIPKIWEKIGRAATSLVDLTGLNPNVVLELGLAHALGRPTQLVTRGDPMLFPEISRLQVCKYTTPEDLAGLVAEFLKAQDEDSAHG</sequence>
<accession>A0ABX1NAF0</accession>
<keyword evidence="2" id="KW-1185">Reference proteome</keyword>
<name>A0ABX1NAF0_9RHOO</name>
<reference evidence="1 2" key="1">
    <citation type="submission" date="2019-12" db="EMBL/GenBank/DDBJ databases">
        <title>Comparative genomics gives insights into the taxonomy of the Azoarcus-Aromatoleum group and reveals separate origins of nif in the plant-associated Azoarcus and non-plant-associated Aromatoleum sub-groups.</title>
        <authorList>
            <person name="Lafos M."/>
            <person name="Maluk M."/>
            <person name="Batista M."/>
            <person name="Junghare M."/>
            <person name="Carmona M."/>
            <person name="Faoro H."/>
            <person name="Cruz L.M."/>
            <person name="Battistoni F."/>
            <person name="De Souza E."/>
            <person name="Pedrosa F."/>
            <person name="Chen W.-M."/>
            <person name="Poole P.S."/>
            <person name="Dixon R.A."/>
            <person name="James E.K."/>
        </authorList>
    </citation>
    <scope>NUCLEOTIDE SEQUENCE [LARGE SCALE GENOMIC DNA]</scope>
    <source>
        <strain evidence="1 2">T</strain>
    </source>
</reference>
<proteinExistence type="predicted"/>
<comment type="caution">
    <text evidence="1">The sequence shown here is derived from an EMBL/GenBank/DDBJ whole genome shotgun (WGS) entry which is preliminary data.</text>
</comment>
<gene>
    <name evidence="1" type="ORF">GPA27_02385</name>
</gene>
<evidence type="ECO:0000313" key="1">
    <source>
        <dbReference type="EMBL" id="NMF96242.1"/>
    </source>
</evidence>